<dbReference type="InterPro" id="IPR026030">
    <property type="entry name" value="Pur-cyt_permease_Fcy2/21/22"/>
</dbReference>
<dbReference type="InterPro" id="IPR001248">
    <property type="entry name" value="Pur-cyt_permease"/>
</dbReference>
<feature type="transmembrane region" description="Helical" evidence="8">
    <location>
        <begin position="292"/>
        <end position="314"/>
    </location>
</feature>
<dbReference type="GO" id="GO:0022857">
    <property type="term" value="F:transmembrane transporter activity"/>
    <property type="evidence" value="ECO:0007669"/>
    <property type="project" value="InterPro"/>
</dbReference>
<evidence type="ECO:0000256" key="5">
    <source>
        <dbReference type="ARBA" id="ARBA00022989"/>
    </source>
</evidence>
<feature type="transmembrane region" description="Helical" evidence="8">
    <location>
        <begin position="109"/>
        <end position="132"/>
    </location>
</feature>
<reference evidence="9 10" key="1">
    <citation type="submission" date="2014-05" db="EMBL/GenBank/DDBJ databases">
        <title>Draft genome sequence of a rare smut relative, Tilletiaria anomala UBC 951.</title>
        <authorList>
            <consortium name="DOE Joint Genome Institute"/>
            <person name="Toome M."/>
            <person name="Kuo A."/>
            <person name="Henrissat B."/>
            <person name="Lipzen A."/>
            <person name="Tritt A."/>
            <person name="Yoshinaga Y."/>
            <person name="Zane M."/>
            <person name="Barry K."/>
            <person name="Grigoriev I.V."/>
            <person name="Spatafora J.W."/>
            <person name="Aimea M.C."/>
        </authorList>
    </citation>
    <scope>NUCLEOTIDE SEQUENCE [LARGE SCALE GENOMIC DNA]</scope>
    <source>
        <strain evidence="9 10">UBC 951</strain>
    </source>
</reference>
<feature type="transmembrane region" description="Helical" evidence="8">
    <location>
        <begin position="255"/>
        <end position="272"/>
    </location>
</feature>
<evidence type="ECO:0000313" key="9">
    <source>
        <dbReference type="EMBL" id="KDN47543.1"/>
    </source>
</evidence>
<evidence type="ECO:0000256" key="3">
    <source>
        <dbReference type="ARBA" id="ARBA00022448"/>
    </source>
</evidence>
<keyword evidence="5 8" id="KW-1133">Transmembrane helix</keyword>
<accession>A0A066W4R4</accession>
<feature type="compositionally biased region" description="Polar residues" evidence="7">
    <location>
        <begin position="1"/>
        <end position="25"/>
    </location>
</feature>
<evidence type="ECO:0008006" key="11">
    <source>
        <dbReference type="Google" id="ProtNLM"/>
    </source>
</evidence>
<comment type="similarity">
    <text evidence="2">Belongs to the purine-cytosine permease (2.A.39) family.</text>
</comment>
<feature type="transmembrane region" description="Helical" evidence="8">
    <location>
        <begin position="390"/>
        <end position="415"/>
    </location>
</feature>
<comment type="caution">
    <text evidence="9">The sequence shown here is derived from an EMBL/GenBank/DDBJ whole genome shotgun (WGS) entry which is preliminary data.</text>
</comment>
<proteinExistence type="inferred from homology"/>
<feature type="compositionally biased region" description="Polar residues" evidence="7">
    <location>
        <begin position="44"/>
        <end position="54"/>
    </location>
</feature>
<feature type="transmembrane region" description="Helical" evidence="8">
    <location>
        <begin position="138"/>
        <end position="161"/>
    </location>
</feature>
<dbReference type="PANTHER" id="PTHR31806">
    <property type="entry name" value="PURINE-CYTOSINE PERMEASE FCY2-RELATED"/>
    <property type="match status" value="1"/>
</dbReference>
<feature type="transmembrane region" description="Helical" evidence="8">
    <location>
        <begin position="534"/>
        <end position="552"/>
    </location>
</feature>
<dbReference type="GeneID" id="25267952"/>
<dbReference type="HOGENOM" id="CLU_026016_2_0_1"/>
<dbReference type="OrthoDB" id="2116389at2759"/>
<organism evidence="9 10">
    <name type="scientific">Tilletiaria anomala (strain ATCC 24038 / CBS 436.72 / UBC 951)</name>
    <dbReference type="NCBI Taxonomy" id="1037660"/>
    <lineage>
        <taxon>Eukaryota</taxon>
        <taxon>Fungi</taxon>
        <taxon>Dikarya</taxon>
        <taxon>Basidiomycota</taxon>
        <taxon>Ustilaginomycotina</taxon>
        <taxon>Exobasidiomycetes</taxon>
        <taxon>Georgefischeriales</taxon>
        <taxon>Tilletiariaceae</taxon>
        <taxon>Tilletiaria</taxon>
    </lineage>
</organism>
<feature type="transmembrane region" description="Helical" evidence="8">
    <location>
        <begin position="496"/>
        <end position="514"/>
    </location>
</feature>
<keyword evidence="10" id="KW-1185">Reference proteome</keyword>
<dbReference type="Pfam" id="PF02133">
    <property type="entry name" value="Transp_cyt_pur"/>
    <property type="match status" value="1"/>
</dbReference>
<keyword evidence="6 8" id="KW-0472">Membrane</keyword>
<dbReference type="EMBL" id="JMSN01000029">
    <property type="protein sequence ID" value="KDN47543.1"/>
    <property type="molecule type" value="Genomic_DNA"/>
</dbReference>
<evidence type="ECO:0000256" key="6">
    <source>
        <dbReference type="ARBA" id="ARBA00023136"/>
    </source>
</evidence>
<evidence type="ECO:0000256" key="2">
    <source>
        <dbReference type="ARBA" id="ARBA00008974"/>
    </source>
</evidence>
<feature type="transmembrane region" description="Helical" evidence="8">
    <location>
        <begin position="455"/>
        <end position="476"/>
    </location>
</feature>
<dbReference type="STRING" id="1037660.A0A066W4R4"/>
<feature type="transmembrane region" description="Helical" evidence="8">
    <location>
        <begin position="182"/>
        <end position="205"/>
    </location>
</feature>
<comment type="subcellular location">
    <subcellularLocation>
        <location evidence="1">Membrane</location>
        <topology evidence="1">Multi-pass membrane protein</topology>
    </subcellularLocation>
</comment>
<dbReference type="PANTHER" id="PTHR31806:SF5">
    <property type="entry name" value="PURINE-CYTOSINE PERMEASE FCY21"/>
    <property type="match status" value="1"/>
</dbReference>
<feature type="transmembrane region" description="Helical" evidence="8">
    <location>
        <begin position="427"/>
        <end position="449"/>
    </location>
</feature>
<gene>
    <name evidence="9" type="ORF">K437DRAFT_93470</name>
</gene>
<keyword evidence="4 8" id="KW-0812">Transmembrane</keyword>
<keyword evidence="3" id="KW-0813">Transport</keyword>
<feature type="transmembrane region" description="Helical" evidence="8">
    <location>
        <begin position="225"/>
        <end position="243"/>
    </location>
</feature>
<dbReference type="GO" id="GO:0005886">
    <property type="term" value="C:plasma membrane"/>
    <property type="evidence" value="ECO:0007669"/>
    <property type="project" value="TreeGrafter"/>
</dbReference>
<evidence type="ECO:0000256" key="1">
    <source>
        <dbReference type="ARBA" id="ARBA00004141"/>
    </source>
</evidence>
<dbReference type="Proteomes" id="UP000027361">
    <property type="component" value="Unassembled WGS sequence"/>
</dbReference>
<sequence>MTATSTSNMTEAQQQDLPQMESDMSSPLPAAEVRTNQEDPYQFKDTSASPPTSSYEEHLADITDSRQRRIISSNQLLNALHKFGFALTGYSVEKIGITPLPEHERTQTAWWSVGTLWFSANFNVLSFSAGTLAPQLGLGMYGALFTILGFCFLCSIPPAYITTWGPKLGLRQMVQTRYSWGFFPTSLICLLSGASMIGYCILNSILGGQTLSAVASSNASGTSSLTPTVGIVVVAVVSLLLSFAGIKFLHWTERWVWLPTLIAYITLIGAAGSGPQGLHLPAGPDPSTPRAVLAMGAVIAGFLLSYSPLVSDVSHYLHPKTSSSNLFLATFCGYFFSSTPIIMLGAAFAISAQDIPEWEQALGASNGALFNLIMADDPDYSTALRGFGKFLTVILALSTIPNITNTFYSFGLTFQTMLPFLAPFPRFIWPILATAIVLPLGIVGASHFYQTLTNFTAVLGYWAALFNAVLLVEHLILRRARFESYDRTAWNDRRRLPIGAAALTSAVLSLGLLVPSIDQVWFTGPIAERSGDLAFELGFVTCAVLYAPLRLLEKTWTGR</sequence>
<feature type="region of interest" description="Disordered" evidence="7">
    <location>
        <begin position="1"/>
        <end position="57"/>
    </location>
</feature>
<evidence type="ECO:0000256" key="8">
    <source>
        <dbReference type="SAM" id="Phobius"/>
    </source>
</evidence>
<dbReference type="OMA" id="ARWGWET"/>
<dbReference type="Gene3D" id="1.10.4160.10">
    <property type="entry name" value="Hydantoin permease"/>
    <property type="match status" value="1"/>
</dbReference>
<dbReference type="InParanoid" id="A0A066W4R4"/>
<protein>
    <recommendedName>
        <fullName evidence="11">Cytosine-purine permease</fullName>
    </recommendedName>
</protein>
<dbReference type="RefSeq" id="XP_013243880.1">
    <property type="nucleotide sequence ID" value="XM_013388426.1"/>
</dbReference>
<dbReference type="AlphaFoldDB" id="A0A066W4R4"/>
<evidence type="ECO:0000256" key="7">
    <source>
        <dbReference type="SAM" id="MobiDB-lite"/>
    </source>
</evidence>
<evidence type="ECO:0000313" key="10">
    <source>
        <dbReference type="Proteomes" id="UP000027361"/>
    </source>
</evidence>
<evidence type="ECO:0000256" key="4">
    <source>
        <dbReference type="ARBA" id="ARBA00022692"/>
    </source>
</evidence>
<feature type="transmembrane region" description="Helical" evidence="8">
    <location>
        <begin position="326"/>
        <end position="350"/>
    </location>
</feature>
<name>A0A066W4R4_TILAU</name>
<dbReference type="PIRSF" id="PIRSF002744">
    <property type="entry name" value="Pur-cyt_permease"/>
    <property type="match status" value="1"/>
</dbReference>